<dbReference type="EMBL" id="FWEW01003248">
    <property type="protein sequence ID" value="SLM39066.1"/>
    <property type="molecule type" value="Genomic_DNA"/>
</dbReference>
<organism evidence="1 2">
    <name type="scientific">Lasallia pustulata</name>
    <dbReference type="NCBI Taxonomy" id="136370"/>
    <lineage>
        <taxon>Eukaryota</taxon>
        <taxon>Fungi</taxon>
        <taxon>Dikarya</taxon>
        <taxon>Ascomycota</taxon>
        <taxon>Pezizomycotina</taxon>
        <taxon>Lecanoromycetes</taxon>
        <taxon>OSLEUM clade</taxon>
        <taxon>Umbilicariomycetidae</taxon>
        <taxon>Umbilicariales</taxon>
        <taxon>Umbilicariaceae</taxon>
        <taxon>Lasallia</taxon>
    </lineage>
</organism>
<sequence length="68" mass="7644">MRLTYTPYQGGYHDPGSYDTLAHAVDTPGPPRTSPLDDLVHYFRHHGTKIDISKPSSTTHFLKLIAYS</sequence>
<reference evidence="2" key="1">
    <citation type="submission" date="2017-03" db="EMBL/GenBank/DDBJ databases">
        <authorList>
            <person name="Sharma R."/>
            <person name="Thines M."/>
        </authorList>
    </citation>
    <scope>NUCLEOTIDE SEQUENCE [LARGE SCALE GENOMIC DNA]</scope>
</reference>
<dbReference type="Proteomes" id="UP000192927">
    <property type="component" value="Unassembled WGS sequence"/>
</dbReference>
<evidence type="ECO:0000313" key="2">
    <source>
        <dbReference type="Proteomes" id="UP000192927"/>
    </source>
</evidence>
<protein>
    <submittedName>
        <fullName evidence="1">Uncharacterized protein</fullName>
    </submittedName>
</protein>
<name>A0A1W5D7I1_9LECA</name>
<accession>A0A1W5D7I1</accession>
<dbReference type="AlphaFoldDB" id="A0A1W5D7I1"/>
<feature type="non-terminal residue" evidence="1">
    <location>
        <position position="68"/>
    </location>
</feature>
<proteinExistence type="predicted"/>
<keyword evidence="2" id="KW-1185">Reference proteome</keyword>
<evidence type="ECO:0000313" key="1">
    <source>
        <dbReference type="EMBL" id="SLM39066.1"/>
    </source>
</evidence>